<gene>
    <name evidence="1" type="ORF">POM88_025371</name>
</gene>
<evidence type="ECO:0000313" key="1">
    <source>
        <dbReference type="EMBL" id="KAK1378627.1"/>
    </source>
</evidence>
<dbReference type="Proteomes" id="UP001237642">
    <property type="component" value="Unassembled WGS sequence"/>
</dbReference>
<accession>A0AAD8I605</accession>
<proteinExistence type="predicted"/>
<evidence type="ECO:0000313" key="2">
    <source>
        <dbReference type="Proteomes" id="UP001237642"/>
    </source>
</evidence>
<sequence>MYAGTLGIQERRLNEFYAMLYGLRKAFFENFNILELESDHAGAYWGWRFEPLKGVILEHQYAVRQINTRKADKNSIIEIEVISDESNRLATYLAEHGARTWDRMVELEAPFGRFKEIWYNDTGLGPIGPQFETVCELDLAAAMIVNEDGGIVEDEKMV</sequence>
<dbReference type="EMBL" id="JAUIZM010000006">
    <property type="protein sequence ID" value="KAK1378627.1"/>
    <property type="molecule type" value="Genomic_DNA"/>
</dbReference>
<reference evidence="1" key="1">
    <citation type="submission" date="2023-02" db="EMBL/GenBank/DDBJ databases">
        <title>Genome of toxic invasive species Heracleum sosnowskyi carries increased number of genes despite the absence of recent whole-genome duplications.</title>
        <authorList>
            <person name="Schelkunov M."/>
            <person name="Shtratnikova V."/>
            <person name="Makarenko M."/>
            <person name="Klepikova A."/>
            <person name="Omelchenko D."/>
            <person name="Novikova G."/>
            <person name="Obukhova E."/>
            <person name="Bogdanov V."/>
            <person name="Penin A."/>
            <person name="Logacheva M."/>
        </authorList>
    </citation>
    <scope>NUCLEOTIDE SEQUENCE</scope>
    <source>
        <strain evidence="1">Hsosn_3</strain>
        <tissue evidence="1">Leaf</tissue>
    </source>
</reference>
<dbReference type="AlphaFoldDB" id="A0AAD8I605"/>
<organism evidence="1 2">
    <name type="scientific">Heracleum sosnowskyi</name>
    <dbReference type="NCBI Taxonomy" id="360622"/>
    <lineage>
        <taxon>Eukaryota</taxon>
        <taxon>Viridiplantae</taxon>
        <taxon>Streptophyta</taxon>
        <taxon>Embryophyta</taxon>
        <taxon>Tracheophyta</taxon>
        <taxon>Spermatophyta</taxon>
        <taxon>Magnoliopsida</taxon>
        <taxon>eudicotyledons</taxon>
        <taxon>Gunneridae</taxon>
        <taxon>Pentapetalae</taxon>
        <taxon>asterids</taxon>
        <taxon>campanulids</taxon>
        <taxon>Apiales</taxon>
        <taxon>Apiaceae</taxon>
        <taxon>Apioideae</taxon>
        <taxon>apioid superclade</taxon>
        <taxon>Tordylieae</taxon>
        <taxon>Tordyliinae</taxon>
        <taxon>Heracleum</taxon>
    </lineage>
</organism>
<keyword evidence="2" id="KW-1185">Reference proteome</keyword>
<name>A0AAD8I605_9APIA</name>
<reference evidence="1" key="2">
    <citation type="submission" date="2023-05" db="EMBL/GenBank/DDBJ databases">
        <authorList>
            <person name="Schelkunov M.I."/>
        </authorList>
    </citation>
    <scope>NUCLEOTIDE SEQUENCE</scope>
    <source>
        <strain evidence="1">Hsosn_3</strain>
        <tissue evidence="1">Leaf</tissue>
    </source>
</reference>
<protein>
    <submittedName>
        <fullName evidence="1">Uncharacterized protein</fullName>
    </submittedName>
</protein>
<comment type="caution">
    <text evidence="1">The sequence shown here is derived from an EMBL/GenBank/DDBJ whole genome shotgun (WGS) entry which is preliminary data.</text>
</comment>